<dbReference type="InterPro" id="IPR035937">
    <property type="entry name" value="FPG_N"/>
</dbReference>
<comment type="catalytic activity">
    <reaction evidence="11">
        <text>2'-deoxyribonucleotide-(2'-deoxyribose 5'-phosphate)-2'-deoxyribonucleotide-DNA = a 3'-end 2'-deoxyribonucleotide-(2,3-dehydro-2,3-deoxyribose 5'-phosphate)-DNA + a 5'-end 5'-phospho-2'-deoxyribonucleoside-DNA + H(+)</text>
        <dbReference type="Rhea" id="RHEA:66592"/>
        <dbReference type="Rhea" id="RHEA-COMP:13180"/>
        <dbReference type="Rhea" id="RHEA-COMP:16897"/>
        <dbReference type="Rhea" id="RHEA-COMP:17067"/>
        <dbReference type="ChEBI" id="CHEBI:15378"/>
        <dbReference type="ChEBI" id="CHEBI:136412"/>
        <dbReference type="ChEBI" id="CHEBI:157695"/>
        <dbReference type="ChEBI" id="CHEBI:167181"/>
        <dbReference type="EC" id="4.2.99.18"/>
    </reaction>
</comment>
<dbReference type="PANTHER" id="PTHR22993">
    <property type="entry name" value="FORMAMIDOPYRIMIDINE-DNA GLYCOSYLASE"/>
    <property type="match status" value="1"/>
</dbReference>
<dbReference type="SUPFAM" id="SSF81624">
    <property type="entry name" value="N-terminal domain of MutM-like DNA repair proteins"/>
    <property type="match status" value="1"/>
</dbReference>
<evidence type="ECO:0000256" key="1">
    <source>
        <dbReference type="ARBA" id="ARBA00001668"/>
    </source>
</evidence>
<evidence type="ECO:0000256" key="6">
    <source>
        <dbReference type="ARBA" id="ARBA00023125"/>
    </source>
</evidence>
<keyword evidence="8" id="KW-0456">Lyase</keyword>
<evidence type="ECO:0000256" key="8">
    <source>
        <dbReference type="ARBA" id="ARBA00023239"/>
    </source>
</evidence>
<keyword evidence="4" id="KW-0227">DNA damage</keyword>
<dbReference type="GO" id="GO:0034039">
    <property type="term" value="F:8-oxo-7,8-dihydroguanine DNA N-glycosylase activity"/>
    <property type="evidence" value="ECO:0007669"/>
    <property type="project" value="TreeGrafter"/>
</dbReference>
<dbReference type="AlphaFoldDB" id="A0A383BET1"/>
<evidence type="ECO:0000256" key="10">
    <source>
        <dbReference type="ARBA" id="ARBA00023295"/>
    </source>
</evidence>
<evidence type="ECO:0000256" key="3">
    <source>
        <dbReference type="ARBA" id="ARBA00011245"/>
    </source>
</evidence>
<evidence type="ECO:0000256" key="11">
    <source>
        <dbReference type="ARBA" id="ARBA00044632"/>
    </source>
</evidence>
<gene>
    <name evidence="13" type="ORF">METZ01_LOCUS471306</name>
</gene>
<comment type="catalytic activity">
    <reaction evidence="1">
        <text>Hydrolysis of DNA containing ring-opened 7-methylguanine residues, releasing 2,6-diamino-4-hydroxy-5-(N-methyl)formamidopyrimidine.</text>
        <dbReference type="EC" id="3.2.2.23"/>
    </reaction>
</comment>
<dbReference type="GO" id="GO:0008270">
    <property type="term" value="F:zinc ion binding"/>
    <property type="evidence" value="ECO:0007669"/>
    <property type="project" value="InterPro"/>
</dbReference>
<dbReference type="InterPro" id="IPR010979">
    <property type="entry name" value="Ribosomal_uS13-like_H2TH"/>
</dbReference>
<proteinExistence type="inferred from homology"/>
<keyword evidence="10" id="KW-0326">Glycosidase</keyword>
<keyword evidence="6" id="KW-0238">DNA-binding</keyword>
<evidence type="ECO:0000256" key="9">
    <source>
        <dbReference type="ARBA" id="ARBA00023268"/>
    </source>
</evidence>
<dbReference type="Gene3D" id="1.10.8.50">
    <property type="match status" value="1"/>
</dbReference>
<reference evidence="13" key="1">
    <citation type="submission" date="2018-05" db="EMBL/GenBank/DDBJ databases">
        <authorList>
            <person name="Lanie J.A."/>
            <person name="Ng W.-L."/>
            <person name="Kazmierczak K.M."/>
            <person name="Andrzejewski T.M."/>
            <person name="Davidsen T.M."/>
            <person name="Wayne K.J."/>
            <person name="Tettelin H."/>
            <person name="Glass J.I."/>
            <person name="Rusch D."/>
            <person name="Podicherti R."/>
            <person name="Tsui H.-C.T."/>
            <person name="Winkler M.E."/>
        </authorList>
    </citation>
    <scope>NUCLEOTIDE SEQUENCE</scope>
</reference>
<dbReference type="InterPro" id="IPR020629">
    <property type="entry name" value="FPG_Glyclase"/>
</dbReference>
<evidence type="ECO:0000256" key="4">
    <source>
        <dbReference type="ARBA" id="ARBA00022763"/>
    </source>
</evidence>
<dbReference type="GO" id="GO:0006284">
    <property type="term" value="P:base-excision repair"/>
    <property type="evidence" value="ECO:0007669"/>
    <property type="project" value="InterPro"/>
</dbReference>
<keyword evidence="7" id="KW-0234">DNA repair</keyword>
<name>A0A383BET1_9ZZZZ</name>
<evidence type="ECO:0000313" key="13">
    <source>
        <dbReference type="EMBL" id="SVE18452.1"/>
    </source>
</evidence>
<evidence type="ECO:0000259" key="12">
    <source>
        <dbReference type="PROSITE" id="PS51068"/>
    </source>
</evidence>
<dbReference type="GO" id="GO:0003684">
    <property type="term" value="F:damaged DNA binding"/>
    <property type="evidence" value="ECO:0007669"/>
    <property type="project" value="InterPro"/>
</dbReference>
<dbReference type="SMART" id="SM00898">
    <property type="entry name" value="Fapy_DNA_glyco"/>
    <property type="match status" value="1"/>
</dbReference>
<dbReference type="NCBIfam" id="TIGR00577">
    <property type="entry name" value="fpg"/>
    <property type="match status" value="1"/>
</dbReference>
<comment type="subunit">
    <text evidence="3">Monomer.</text>
</comment>
<protein>
    <recommendedName>
        <fullName evidence="12">Formamidopyrimidine-DNA glycosylase catalytic domain-containing protein</fullName>
    </recommendedName>
</protein>
<dbReference type="PROSITE" id="PS51068">
    <property type="entry name" value="FPG_CAT"/>
    <property type="match status" value="1"/>
</dbReference>
<feature type="non-terminal residue" evidence="13">
    <location>
        <position position="214"/>
    </location>
</feature>
<evidence type="ECO:0000256" key="5">
    <source>
        <dbReference type="ARBA" id="ARBA00022801"/>
    </source>
</evidence>
<dbReference type="InterPro" id="IPR015886">
    <property type="entry name" value="H2TH_FPG"/>
</dbReference>
<dbReference type="Pfam" id="PF01149">
    <property type="entry name" value="Fapy_DNA_glyco"/>
    <property type="match status" value="1"/>
</dbReference>
<dbReference type="SUPFAM" id="SSF46946">
    <property type="entry name" value="S13-like H2TH domain"/>
    <property type="match status" value="1"/>
</dbReference>
<organism evidence="13">
    <name type="scientific">marine metagenome</name>
    <dbReference type="NCBI Taxonomy" id="408172"/>
    <lineage>
        <taxon>unclassified sequences</taxon>
        <taxon>metagenomes</taxon>
        <taxon>ecological metagenomes</taxon>
    </lineage>
</organism>
<comment type="similarity">
    <text evidence="2">Belongs to the FPG family.</text>
</comment>
<evidence type="ECO:0000256" key="7">
    <source>
        <dbReference type="ARBA" id="ARBA00023204"/>
    </source>
</evidence>
<dbReference type="SMART" id="SM01232">
    <property type="entry name" value="H2TH"/>
    <property type="match status" value="1"/>
</dbReference>
<feature type="domain" description="Formamidopyrimidine-DNA glycosylase catalytic" evidence="12">
    <location>
        <begin position="2"/>
        <end position="117"/>
    </location>
</feature>
<dbReference type="NCBIfam" id="NF002211">
    <property type="entry name" value="PRK01103.1"/>
    <property type="match status" value="1"/>
</dbReference>
<keyword evidence="9" id="KW-0511">Multifunctional enzyme</keyword>
<dbReference type="Gene3D" id="3.20.190.10">
    <property type="entry name" value="MutM-like, N-terminal"/>
    <property type="match status" value="1"/>
</dbReference>
<dbReference type="GO" id="GO:0140078">
    <property type="term" value="F:class I DNA-(apurinic or apyrimidinic site) endonuclease activity"/>
    <property type="evidence" value="ECO:0007669"/>
    <property type="project" value="UniProtKB-EC"/>
</dbReference>
<accession>A0A383BET1</accession>
<dbReference type="Pfam" id="PF06831">
    <property type="entry name" value="H2TH"/>
    <property type="match status" value="1"/>
</dbReference>
<dbReference type="EMBL" id="UINC01199837">
    <property type="protein sequence ID" value="SVE18452.1"/>
    <property type="molecule type" value="Genomic_DNA"/>
</dbReference>
<dbReference type="InterPro" id="IPR012319">
    <property type="entry name" value="FPG_cat"/>
</dbReference>
<keyword evidence="5" id="KW-0378">Hydrolase</keyword>
<evidence type="ECO:0000256" key="2">
    <source>
        <dbReference type="ARBA" id="ARBA00009409"/>
    </source>
</evidence>
<dbReference type="CDD" id="cd08966">
    <property type="entry name" value="EcFpg-like_N"/>
    <property type="match status" value="1"/>
</dbReference>
<dbReference type="PANTHER" id="PTHR22993:SF9">
    <property type="entry name" value="FORMAMIDOPYRIMIDINE-DNA GLYCOSYLASE"/>
    <property type="match status" value="1"/>
</dbReference>
<sequence length="214" mass="23596">MPELPEVETVCRALSPVLEGAILQDVVIRQFALRFPVPPNFHEKLVSRRIVKVQRRAKYLLIELDDGGVIIGHLGMSGRMTIYRVGDNVPLPGRHDHIDFKVVSGDLVRFSDPRRFGLMILTEAGILKEHALIKNLGPEPLNPDFTGAALADRLKGCKSSIKSALLDQRKVAGLGNIYACESLFRSGISPKRSAKNVQGVRAIKLMQAVRSVLT</sequence>